<gene>
    <name evidence="1" type="ORF">OIU77_022043</name>
</gene>
<dbReference type="EMBL" id="JAPFFI010000004">
    <property type="protein sequence ID" value="KAJ6397120.1"/>
    <property type="molecule type" value="Genomic_DNA"/>
</dbReference>
<reference evidence="1" key="1">
    <citation type="submission" date="2022-10" db="EMBL/GenBank/DDBJ databases">
        <authorList>
            <person name="Hyden B.L."/>
            <person name="Feng K."/>
            <person name="Yates T."/>
            <person name="Jawdy S."/>
            <person name="Smart L.B."/>
            <person name="Muchero W."/>
        </authorList>
    </citation>
    <scope>NUCLEOTIDE SEQUENCE</scope>
    <source>
        <tissue evidence="1">Shoot tip</tissue>
    </source>
</reference>
<organism evidence="1 2">
    <name type="scientific">Salix suchowensis</name>
    <dbReference type="NCBI Taxonomy" id="1278906"/>
    <lineage>
        <taxon>Eukaryota</taxon>
        <taxon>Viridiplantae</taxon>
        <taxon>Streptophyta</taxon>
        <taxon>Embryophyta</taxon>
        <taxon>Tracheophyta</taxon>
        <taxon>Spermatophyta</taxon>
        <taxon>Magnoliopsida</taxon>
        <taxon>eudicotyledons</taxon>
        <taxon>Gunneridae</taxon>
        <taxon>Pentapetalae</taxon>
        <taxon>rosids</taxon>
        <taxon>fabids</taxon>
        <taxon>Malpighiales</taxon>
        <taxon>Salicaceae</taxon>
        <taxon>Saliceae</taxon>
        <taxon>Salix</taxon>
    </lineage>
</organism>
<evidence type="ECO:0000313" key="2">
    <source>
        <dbReference type="Proteomes" id="UP001141253"/>
    </source>
</evidence>
<comment type="caution">
    <text evidence="1">The sequence shown here is derived from an EMBL/GenBank/DDBJ whole genome shotgun (WGS) entry which is preliminary data.</text>
</comment>
<proteinExistence type="predicted"/>
<reference evidence="1" key="2">
    <citation type="journal article" date="2023" name="Int. J. Mol. Sci.">
        <title>De Novo Assembly and Annotation of 11 Diverse Shrub Willow (Salix) Genomes Reveals Novel Gene Organization in Sex-Linked Regions.</title>
        <authorList>
            <person name="Hyden B."/>
            <person name="Feng K."/>
            <person name="Yates T.B."/>
            <person name="Jawdy S."/>
            <person name="Cereghino C."/>
            <person name="Smart L.B."/>
            <person name="Muchero W."/>
        </authorList>
    </citation>
    <scope>NUCLEOTIDE SEQUENCE</scope>
    <source>
        <tissue evidence="1">Shoot tip</tissue>
    </source>
</reference>
<protein>
    <submittedName>
        <fullName evidence="1">Uncharacterized protein</fullName>
    </submittedName>
</protein>
<sequence>MNCSCCKIQSLNLLALSMEGRAQFSIRAMHAVLYRQ</sequence>
<keyword evidence="2" id="KW-1185">Reference proteome</keyword>
<accession>A0ABQ9CF74</accession>
<dbReference type="Proteomes" id="UP001141253">
    <property type="component" value="Chromosome 4"/>
</dbReference>
<name>A0ABQ9CF74_9ROSI</name>
<evidence type="ECO:0000313" key="1">
    <source>
        <dbReference type="EMBL" id="KAJ6397120.1"/>
    </source>
</evidence>